<feature type="compositionally biased region" description="Polar residues" evidence="1">
    <location>
        <begin position="98"/>
        <end position="107"/>
    </location>
</feature>
<comment type="caution">
    <text evidence="2">The sequence shown here is derived from an EMBL/GenBank/DDBJ whole genome shotgun (WGS) entry which is preliminary data.</text>
</comment>
<proteinExistence type="predicted"/>
<protein>
    <submittedName>
        <fullName evidence="2">Jg25395 protein</fullName>
    </submittedName>
</protein>
<feature type="compositionally biased region" description="Basic and acidic residues" evidence="1">
    <location>
        <begin position="108"/>
        <end position="122"/>
    </location>
</feature>
<evidence type="ECO:0000256" key="1">
    <source>
        <dbReference type="SAM" id="MobiDB-lite"/>
    </source>
</evidence>
<evidence type="ECO:0000313" key="2">
    <source>
        <dbReference type="EMBL" id="CAH2243983.1"/>
    </source>
</evidence>
<feature type="region of interest" description="Disordered" evidence="1">
    <location>
        <begin position="90"/>
        <end position="122"/>
    </location>
</feature>
<evidence type="ECO:0000313" key="3">
    <source>
        <dbReference type="Proteomes" id="UP000838756"/>
    </source>
</evidence>
<dbReference type="Proteomes" id="UP000838756">
    <property type="component" value="Unassembled WGS sequence"/>
</dbReference>
<sequence>MLSKACEVHQSLLGQYGGPVSSNTFSLWEETRALQWVIVLYDDDDVHYIDTLLLSWRESKLEGPSRSLRCESETKMQSASYASAVYQQRRDADPYGVTRSSSGYQSSHGHDDEIKNIENHKY</sequence>
<dbReference type="AlphaFoldDB" id="A0A8S4RYQ5"/>
<keyword evidence="3" id="KW-1185">Reference proteome</keyword>
<dbReference type="EMBL" id="CAKXAJ010025787">
    <property type="protein sequence ID" value="CAH2243983.1"/>
    <property type="molecule type" value="Genomic_DNA"/>
</dbReference>
<reference evidence="2" key="1">
    <citation type="submission" date="2022-03" db="EMBL/GenBank/DDBJ databases">
        <authorList>
            <person name="Lindestad O."/>
        </authorList>
    </citation>
    <scope>NUCLEOTIDE SEQUENCE</scope>
</reference>
<accession>A0A8S4RYQ5</accession>
<name>A0A8S4RYQ5_9NEOP</name>
<organism evidence="2 3">
    <name type="scientific">Pararge aegeria aegeria</name>
    <dbReference type="NCBI Taxonomy" id="348720"/>
    <lineage>
        <taxon>Eukaryota</taxon>
        <taxon>Metazoa</taxon>
        <taxon>Ecdysozoa</taxon>
        <taxon>Arthropoda</taxon>
        <taxon>Hexapoda</taxon>
        <taxon>Insecta</taxon>
        <taxon>Pterygota</taxon>
        <taxon>Neoptera</taxon>
        <taxon>Endopterygota</taxon>
        <taxon>Lepidoptera</taxon>
        <taxon>Glossata</taxon>
        <taxon>Ditrysia</taxon>
        <taxon>Papilionoidea</taxon>
        <taxon>Nymphalidae</taxon>
        <taxon>Satyrinae</taxon>
        <taxon>Satyrini</taxon>
        <taxon>Parargina</taxon>
        <taxon>Pararge</taxon>
    </lineage>
</organism>
<gene>
    <name evidence="2" type="primary">jg25395</name>
    <name evidence="2" type="ORF">PAEG_LOCUS20003</name>
</gene>